<comment type="caution">
    <text evidence="1">The sequence shown here is derived from an EMBL/GenBank/DDBJ whole genome shotgun (WGS) entry which is preliminary data.</text>
</comment>
<evidence type="ECO:0000313" key="1">
    <source>
        <dbReference type="EMBL" id="MBK9982076.1"/>
    </source>
</evidence>
<protein>
    <submittedName>
        <fullName evidence="1">Uncharacterized protein</fullName>
    </submittedName>
</protein>
<evidence type="ECO:0000313" key="2">
    <source>
        <dbReference type="Proteomes" id="UP000808337"/>
    </source>
</evidence>
<reference evidence="1 2" key="1">
    <citation type="submission" date="2020-10" db="EMBL/GenBank/DDBJ databases">
        <title>Connecting structure to function with the recovery of over 1000 high-quality activated sludge metagenome-assembled genomes encoding full-length rRNA genes using long-read sequencing.</title>
        <authorList>
            <person name="Singleton C.M."/>
            <person name="Petriglieri F."/>
            <person name="Kristensen J.M."/>
            <person name="Kirkegaard R.H."/>
            <person name="Michaelsen T.Y."/>
            <person name="Andersen M.H."/>
            <person name="Karst S.M."/>
            <person name="Dueholm M.S."/>
            <person name="Nielsen P.H."/>
            <person name="Albertsen M."/>
        </authorList>
    </citation>
    <scope>NUCLEOTIDE SEQUENCE [LARGE SCALE GENOMIC DNA]</scope>
    <source>
        <strain evidence="1">Ribe_18-Q3-R11-54_MAXAC.273</strain>
    </source>
</reference>
<dbReference type="EMBL" id="JADKGY010000001">
    <property type="protein sequence ID" value="MBK9982076.1"/>
    <property type="molecule type" value="Genomic_DNA"/>
</dbReference>
<proteinExistence type="predicted"/>
<dbReference type="Proteomes" id="UP000808337">
    <property type="component" value="Unassembled WGS sequence"/>
</dbReference>
<dbReference type="AlphaFoldDB" id="A0A9D7XPI9"/>
<name>A0A9D7XPI9_9BACT</name>
<sequence>MFYKNMVWVVDGTRLSRDYPRFLKGSKHFRTVNVKGQYLVEYPGEVFPANWLTSSVPVIFDFKGMEAIDNPSDERHNLYCLLHKRVGGYAILFKFSRKAFIAAIINGNWSLRVQKFIEVNIPIRYEQQQQELDQAIAHYSALIKRTSSPWVLGRGNRKRGRRF</sequence>
<accession>A0A9D7XPI9</accession>
<gene>
    <name evidence="1" type="ORF">IPP15_06545</name>
</gene>
<organism evidence="1 2">
    <name type="scientific">Candidatus Opimibacter skivensis</name>
    <dbReference type="NCBI Taxonomy" id="2982028"/>
    <lineage>
        <taxon>Bacteria</taxon>
        <taxon>Pseudomonadati</taxon>
        <taxon>Bacteroidota</taxon>
        <taxon>Saprospiria</taxon>
        <taxon>Saprospirales</taxon>
        <taxon>Saprospiraceae</taxon>
        <taxon>Candidatus Opimibacter</taxon>
    </lineage>
</organism>